<dbReference type="InterPro" id="IPR016291">
    <property type="entry name" value="Isochorismatase"/>
</dbReference>
<dbReference type="PANTHER" id="PTHR43540:SF3">
    <property type="entry name" value="ENTEROBACTIN SYNTHASE COMPONENT B"/>
    <property type="match status" value="1"/>
</dbReference>
<feature type="domain" description="Isochorismatase-like" evidence="2">
    <location>
        <begin position="34"/>
        <end position="210"/>
    </location>
</feature>
<evidence type="ECO:0000313" key="4">
    <source>
        <dbReference type="Proteomes" id="UP001268819"/>
    </source>
</evidence>
<proteinExistence type="predicted"/>
<dbReference type="EC" id="3.3.2.1" evidence="3"/>
<dbReference type="Gene3D" id="3.40.50.850">
    <property type="entry name" value="Isochorismatase-like"/>
    <property type="match status" value="1"/>
</dbReference>
<evidence type="ECO:0000259" key="2">
    <source>
        <dbReference type="Pfam" id="PF00857"/>
    </source>
</evidence>
<dbReference type="SUPFAM" id="SSF52499">
    <property type="entry name" value="Isochorismatase-like hydrolases"/>
    <property type="match status" value="1"/>
</dbReference>
<gene>
    <name evidence="3" type="ORF">J2S66_003501</name>
</gene>
<dbReference type="PANTHER" id="PTHR43540">
    <property type="entry name" value="PEROXYUREIDOACRYLATE/UREIDOACRYLATE AMIDOHYDROLASE-RELATED"/>
    <property type="match status" value="1"/>
</dbReference>
<dbReference type="Proteomes" id="UP001268819">
    <property type="component" value="Unassembled WGS sequence"/>
</dbReference>
<protein>
    <submittedName>
        <fullName evidence="3">Bifunctional isochorismate lyase/aryl carrier protein</fullName>
        <ecNumber evidence="3">3.3.2.1</ecNumber>
    </submittedName>
</protein>
<evidence type="ECO:0000313" key="3">
    <source>
        <dbReference type="EMBL" id="MDR6595117.1"/>
    </source>
</evidence>
<comment type="caution">
    <text evidence="3">The sequence shown here is derived from an EMBL/GenBank/DDBJ whole genome shotgun (WGS) entry which is preliminary data.</text>
</comment>
<evidence type="ECO:0000256" key="1">
    <source>
        <dbReference type="ARBA" id="ARBA00022801"/>
    </source>
</evidence>
<dbReference type="InterPro" id="IPR000868">
    <property type="entry name" value="Isochorismatase-like_dom"/>
</dbReference>
<reference evidence="3 4" key="1">
    <citation type="submission" date="2023-07" db="EMBL/GenBank/DDBJ databases">
        <title>Sequencing the genomes of 1000 actinobacteria strains.</title>
        <authorList>
            <person name="Klenk H.-P."/>
        </authorList>
    </citation>
    <scope>NUCLEOTIDE SEQUENCE [LARGE SCALE GENOMIC DNA]</scope>
    <source>
        <strain evidence="3 4">DSM 43749</strain>
    </source>
</reference>
<dbReference type="GO" id="GO:0016829">
    <property type="term" value="F:lyase activity"/>
    <property type="evidence" value="ECO:0007669"/>
    <property type="project" value="UniProtKB-KW"/>
</dbReference>
<keyword evidence="4" id="KW-1185">Reference proteome</keyword>
<keyword evidence="3" id="KW-0456">Lyase</keyword>
<dbReference type="InterPro" id="IPR050272">
    <property type="entry name" value="Isochorismatase-like_hydrls"/>
</dbReference>
<dbReference type="GO" id="GO:0008908">
    <property type="term" value="F:isochorismatase activity"/>
    <property type="evidence" value="ECO:0007669"/>
    <property type="project" value="UniProtKB-EC"/>
</dbReference>
<organism evidence="3 4">
    <name type="scientific">Saccharothrix longispora</name>
    <dbReference type="NCBI Taxonomy" id="33920"/>
    <lineage>
        <taxon>Bacteria</taxon>
        <taxon>Bacillati</taxon>
        <taxon>Actinomycetota</taxon>
        <taxon>Actinomycetes</taxon>
        <taxon>Pseudonocardiales</taxon>
        <taxon>Pseudonocardiaceae</taxon>
        <taxon>Saccharothrix</taxon>
    </lineage>
</organism>
<name>A0ABU1PWV5_9PSEU</name>
<sequence>MTPVSLPKIQPYPLPTADEVPIGRVSWRPDASRAALLVHDVQRYFLAPYAGAPVPEMTANIAALVAVARERGVPVFYTAQPGRQDAADRGLLTEFWGAGIGGVIDDDPRAADIIPELAPAPGDTVLTKWRYSAFQRSAFADQLADAGRDQLLITGVYAHIGCQATAVEAFMRDVRPFLVNDAVADFSRERHDQACEYVAQRCGVVTTTADALAALTATTTEQIPAGAPR</sequence>
<dbReference type="EMBL" id="JAVDSG010000001">
    <property type="protein sequence ID" value="MDR6595117.1"/>
    <property type="molecule type" value="Genomic_DNA"/>
</dbReference>
<dbReference type="InterPro" id="IPR036380">
    <property type="entry name" value="Isochorismatase-like_sf"/>
</dbReference>
<dbReference type="PRINTS" id="PR01398">
    <property type="entry name" value="ISCHRISMTASE"/>
</dbReference>
<keyword evidence="1 3" id="KW-0378">Hydrolase</keyword>
<accession>A0ABU1PWV5</accession>
<dbReference type="Pfam" id="PF00857">
    <property type="entry name" value="Isochorismatase"/>
    <property type="match status" value="1"/>
</dbReference>